<sequence>MIEMNKLDTGQLGRVEIAPEVIQIISGLSATQVDGVISLSGGVVDDLNQLLGRKNFRKGIRVDFGEQQTVIDLAIVVQYGYNIPTVGREVQEKVKTAVETMTGLNVDQIIVRVEGIKFPQAEKGKEQETPHRVR</sequence>
<proteinExistence type="inferred from homology"/>
<comment type="similarity">
    <text evidence="1">Belongs to the asp23 family.</text>
</comment>
<dbReference type="PANTHER" id="PTHR34297">
    <property type="entry name" value="HYPOTHETICAL CYTOSOLIC PROTEIN-RELATED"/>
    <property type="match status" value="1"/>
</dbReference>
<evidence type="ECO:0000313" key="2">
    <source>
        <dbReference type="EMBL" id="TCS96385.1"/>
    </source>
</evidence>
<dbReference type="Proteomes" id="UP000294937">
    <property type="component" value="Unassembled WGS sequence"/>
</dbReference>
<evidence type="ECO:0000313" key="3">
    <source>
        <dbReference type="Proteomes" id="UP000294937"/>
    </source>
</evidence>
<dbReference type="OrthoDB" id="9793465at2"/>
<keyword evidence="3" id="KW-1185">Reference proteome</keyword>
<organism evidence="2 3">
    <name type="scientific">Hazenella coriacea</name>
    <dbReference type="NCBI Taxonomy" id="1179467"/>
    <lineage>
        <taxon>Bacteria</taxon>
        <taxon>Bacillati</taxon>
        <taxon>Bacillota</taxon>
        <taxon>Bacilli</taxon>
        <taxon>Bacillales</taxon>
        <taxon>Thermoactinomycetaceae</taxon>
        <taxon>Hazenella</taxon>
    </lineage>
</organism>
<accession>A0A4R3LB36</accession>
<protein>
    <submittedName>
        <fullName evidence="2">Putative alkaline shock family protein YloU</fullName>
    </submittedName>
</protein>
<dbReference type="PANTHER" id="PTHR34297:SF2">
    <property type="entry name" value="ASP23_GLS24 FAMILY ENVELOPE STRESS RESPONSE PROTEIN"/>
    <property type="match status" value="1"/>
</dbReference>
<gene>
    <name evidence="2" type="ORF">EDD58_10116</name>
</gene>
<dbReference type="Pfam" id="PF03780">
    <property type="entry name" value="Asp23"/>
    <property type="match status" value="1"/>
</dbReference>
<dbReference type="AlphaFoldDB" id="A0A4R3LB36"/>
<name>A0A4R3LB36_9BACL</name>
<reference evidence="2 3" key="1">
    <citation type="submission" date="2019-03" db="EMBL/GenBank/DDBJ databases">
        <title>Genomic Encyclopedia of Type Strains, Phase IV (KMG-IV): sequencing the most valuable type-strain genomes for metagenomic binning, comparative biology and taxonomic classification.</title>
        <authorList>
            <person name="Goeker M."/>
        </authorList>
    </citation>
    <scope>NUCLEOTIDE SEQUENCE [LARGE SCALE GENOMIC DNA]</scope>
    <source>
        <strain evidence="2 3">DSM 45707</strain>
    </source>
</reference>
<comment type="caution">
    <text evidence="2">The sequence shown here is derived from an EMBL/GenBank/DDBJ whole genome shotgun (WGS) entry which is preliminary data.</text>
</comment>
<dbReference type="EMBL" id="SMAG01000001">
    <property type="protein sequence ID" value="TCS96385.1"/>
    <property type="molecule type" value="Genomic_DNA"/>
</dbReference>
<dbReference type="InterPro" id="IPR005531">
    <property type="entry name" value="Asp23"/>
</dbReference>
<evidence type="ECO:0000256" key="1">
    <source>
        <dbReference type="ARBA" id="ARBA00005721"/>
    </source>
</evidence>